<dbReference type="OrthoDB" id="9806718at2"/>
<evidence type="ECO:0000256" key="1">
    <source>
        <dbReference type="ARBA" id="ARBA00004141"/>
    </source>
</evidence>
<sequence length="142" mass="15102">MRTLGFALLGAFCWGIAPLFAKLALLEVSATTVLVARTFLAGGLVAPWVIYQGGLGYFLSIPPKAWFLLAVEAFFTAVAGDLAYYKALKYGHPAEVNLIISSAPFITLIFSGLLFSEKISWNKALGGLLICLGVFLVGLAGK</sequence>
<dbReference type="PANTHER" id="PTHR32322:SF2">
    <property type="entry name" value="EAMA DOMAIN-CONTAINING PROTEIN"/>
    <property type="match status" value="1"/>
</dbReference>
<name>A0A1W1VHU1_9FIRM</name>
<feature type="transmembrane region" description="Helical" evidence="6">
    <location>
        <begin position="96"/>
        <end position="115"/>
    </location>
</feature>
<feature type="transmembrane region" description="Helical" evidence="6">
    <location>
        <begin position="6"/>
        <end position="26"/>
    </location>
</feature>
<accession>A0A1W1VHU1</accession>
<dbReference type="Pfam" id="PF00892">
    <property type="entry name" value="EamA"/>
    <property type="match status" value="1"/>
</dbReference>
<dbReference type="EMBL" id="LT838272">
    <property type="protein sequence ID" value="SMB92939.1"/>
    <property type="molecule type" value="Genomic_DNA"/>
</dbReference>
<protein>
    <submittedName>
        <fullName evidence="8">Transporter family protein</fullName>
    </submittedName>
</protein>
<dbReference type="InterPro" id="IPR050638">
    <property type="entry name" value="AA-Vitamin_Transporters"/>
</dbReference>
<gene>
    <name evidence="8" type="ORF">SAMN00808754_0749</name>
</gene>
<keyword evidence="5 6" id="KW-0472">Membrane</keyword>
<comment type="similarity">
    <text evidence="2">Belongs to the EamA transporter family.</text>
</comment>
<feature type="transmembrane region" description="Helical" evidence="6">
    <location>
        <begin position="38"/>
        <end position="59"/>
    </location>
</feature>
<organism evidence="8 9">
    <name type="scientific">Thermanaeromonas toyohensis ToBE</name>
    <dbReference type="NCBI Taxonomy" id="698762"/>
    <lineage>
        <taxon>Bacteria</taxon>
        <taxon>Bacillati</taxon>
        <taxon>Bacillota</taxon>
        <taxon>Clostridia</taxon>
        <taxon>Neomoorellales</taxon>
        <taxon>Neomoorellaceae</taxon>
        <taxon>Thermanaeromonas</taxon>
    </lineage>
</organism>
<dbReference type="RefSeq" id="WP_084664176.1">
    <property type="nucleotide sequence ID" value="NZ_LT838272.1"/>
</dbReference>
<evidence type="ECO:0000259" key="7">
    <source>
        <dbReference type="Pfam" id="PF00892"/>
    </source>
</evidence>
<keyword evidence="9" id="KW-1185">Reference proteome</keyword>
<dbReference type="SUPFAM" id="SSF103481">
    <property type="entry name" value="Multidrug resistance efflux transporter EmrE"/>
    <property type="match status" value="1"/>
</dbReference>
<dbReference type="AlphaFoldDB" id="A0A1W1VHU1"/>
<feature type="domain" description="EamA" evidence="7">
    <location>
        <begin position="4"/>
        <end position="138"/>
    </location>
</feature>
<comment type="subcellular location">
    <subcellularLocation>
        <location evidence="1">Membrane</location>
        <topology evidence="1">Multi-pass membrane protein</topology>
    </subcellularLocation>
</comment>
<evidence type="ECO:0000256" key="3">
    <source>
        <dbReference type="ARBA" id="ARBA00022692"/>
    </source>
</evidence>
<dbReference type="GO" id="GO:0016020">
    <property type="term" value="C:membrane"/>
    <property type="evidence" value="ECO:0007669"/>
    <property type="project" value="UniProtKB-SubCell"/>
</dbReference>
<evidence type="ECO:0000256" key="5">
    <source>
        <dbReference type="ARBA" id="ARBA00023136"/>
    </source>
</evidence>
<keyword evidence="4 6" id="KW-1133">Transmembrane helix</keyword>
<reference evidence="8 9" key="1">
    <citation type="submission" date="2017-04" db="EMBL/GenBank/DDBJ databases">
        <authorList>
            <person name="Afonso C.L."/>
            <person name="Miller P.J."/>
            <person name="Scott M.A."/>
            <person name="Spackman E."/>
            <person name="Goraichik I."/>
            <person name="Dimitrov K.M."/>
            <person name="Suarez D.L."/>
            <person name="Swayne D.E."/>
        </authorList>
    </citation>
    <scope>NUCLEOTIDE SEQUENCE [LARGE SCALE GENOMIC DNA]</scope>
    <source>
        <strain evidence="8 9">ToBE</strain>
    </source>
</reference>
<dbReference type="InterPro" id="IPR000620">
    <property type="entry name" value="EamA_dom"/>
</dbReference>
<proteinExistence type="inferred from homology"/>
<dbReference type="InterPro" id="IPR037185">
    <property type="entry name" value="EmrE-like"/>
</dbReference>
<evidence type="ECO:0000313" key="8">
    <source>
        <dbReference type="EMBL" id="SMB92939.1"/>
    </source>
</evidence>
<keyword evidence="3 6" id="KW-0812">Transmembrane</keyword>
<dbReference type="PANTHER" id="PTHR32322">
    <property type="entry name" value="INNER MEMBRANE TRANSPORTER"/>
    <property type="match status" value="1"/>
</dbReference>
<evidence type="ECO:0000313" key="9">
    <source>
        <dbReference type="Proteomes" id="UP000192569"/>
    </source>
</evidence>
<evidence type="ECO:0000256" key="4">
    <source>
        <dbReference type="ARBA" id="ARBA00022989"/>
    </source>
</evidence>
<dbReference type="STRING" id="698762.SAMN00808754_0749"/>
<feature type="transmembrane region" description="Helical" evidence="6">
    <location>
        <begin position="121"/>
        <end position="141"/>
    </location>
</feature>
<feature type="transmembrane region" description="Helical" evidence="6">
    <location>
        <begin position="65"/>
        <end position="84"/>
    </location>
</feature>
<evidence type="ECO:0000256" key="2">
    <source>
        <dbReference type="ARBA" id="ARBA00007362"/>
    </source>
</evidence>
<dbReference type="Proteomes" id="UP000192569">
    <property type="component" value="Chromosome I"/>
</dbReference>
<evidence type="ECO:0000256" key="6">
    <source>
        <dbReference type="SAM" id="Phobius"/>
    </source>
</evidence>